<reference evidence="1" key="1">
    <citation type="submission" date="2021-07" db="EMBL/GenBank/DDBJ databases">
        <authorList>
            <person name="Durling M."/>
        </authorList>
    </citation>
    <scope>NUCLEOTIDE SEQUENCE</scope>
</reference>
<sequence length="142" mass="14746">MPACAMLYGRLQSASSAFSTASDWRESGRRADALQMAVGPWLLFPSKAFGCQGIIEPNPILASLGRPDQASVGRGRISSRIQASAALGSAPVLLFMISNNHVDESLRTPSASSLPFAFACLSAPQPAPQPAGPSLNDACSLS</sequence>
<proteinExistence type="predicted"/>
<protein>
    <submittedName>
        <fullName evidence="1">Uncharacterized protein</fullName>
    </submittedName>
</protein>
<evidence type="ECO:0000313" key="2">
    <source>
        <dbReference type="Proteomes" id="UP000701801"/>
    </source>
</evidence>
<dbReference type="AlphaFoldDB" id="A0A9N9Q8K8"/>
<comment type="caution">
    <text evidence="1">The sequence shown here is derived from an EMBL/GenBank/DDBJ whole genome shotgun (WGS) entry which is preliminary data.</text>
</comment>
<organism evidence="1 2">
    <name type="scientific">Hymenoscyphus albidus</name>
    <dbReference type="NCBI Taxonomy" id="595503"/>
    <lineage>
        <taxon>Eukaryota</taxon>
        <taxon>Fungi</taxon>
        <taxon>Dikarya</taxon>
        <taxon>Ascomycota</taxon>
        <taxon>Pezizomycotina</taxon>
        <taxon>Leotiomycetes</taxon>
        <taxon>Helotiales</taxon>
        <taxon>Helotiaceae</taxon>
        <taxon>Hymenoscyphus</taxon>
    </lineage>
</organism>
<gene>
    <name evidence="1" type="ORF">HYALB_00009587</name>
</gene>
<dbReference type="EMBL" id="CAJVRM010000746">
    <property type="protein sequence ID" value="CAG8983985.1"/>
    <property type="molecule type" value="Genomic_DNA"/>
</dbReference>
<name>A0A9N9Q8K8_9HELO</name>
<accession>A0A9N9Q8K8</accession>
<keyword evidence="2" id="KW-1185">Reference proteome</keyword>
<dbReference type="Proteomes" id="UP000701801">
    <property type="component" value="Unassembled WGS sequence"/>
</dbReference>
<evidence type="ECO:0000313" key="1">
    <source>
        <dbReference type="EMBL" id="CAG8983985.1"/>
    </source>
</evidence>